<reference evidence="12" key="2">
    <citation type="submission" date="2024-04" db="EMBL/GenBank/DDBJ databases">
        <authorList>
            <person name="Chen Y."/>
            <person name="Shah S."/>
            <person name="Dougan E. K."/>
            <person name="Thang M."/>
            <person name="Chan C."/>
        </authorList>
    </citation>
    <scope>NUCLEOTIDE SEQUENCE [LARGE SCALE GENOMIC DNA]</scope>
</reference>
<dbReference type="GO" id="GO:0016887">
    <property type="term" value="F:ATP hydrolysis activity"/>
    <property type="evidence" value="ECO:0007669"/>
    <property type="project" value="InterPro"/>
</dbReference>
<dbReference type="InterPro" id="IPR017871">
    <property type="entry name" value="ABC_transporter-like_CS"/>
</dbReference>
<dbReference type="InterPro" id="IPR050352">
    <property type="entry name" value="ABCG_transporters"/>
</dbReference>
<evidence type="ECO:0000313" key="14">
    <source>
        <dbReference type="Proteomes" id="UP001152797"/>
    </source>
</evidence>
<dbReference type="GO" id="GO:0005524">
    <property type="term" value="F:ATP binding"/>
    <property type="evidence" value="ECO:0007669"/>
    <property type="project" value="UniProtKB-KW"/>
</dbReference>
<keyword evidence="7 9" id="KW-0472">Membrane</keyword>
<dbReference type="SUPFAM" id="SSF52540">
    <property type="entry name" value="P-loop containing nucleoside triphosphate hydrolases"/>
    <property type="match status" value="1"/>
</dbReference>
<dbReference type="EMBL" id="CAMXCT020004558">
    <property type="protein sequence ID" value="CAL1162952.1"/>
    <property type="molecule type" value="Genomic_DNA"/>
</dbReference>
<evidence type="ECO:0000256" key="9">
    <source>
        <dbReference type="SAM" id="Phobius"/>
    </source>
</evidence>
<dbReference type="PROSITE" id="PS00211">
    <property type="entry name" value="ABC_TRANSPORTER_1"/>
    <property type="match status" value="1"/>
</dbReference>
<dbReference type="Gene3D" id="3.40.50.300">
    <property type="entry name" value="P-loop containing nucleotide triphosphate hydrolases"/>
    <property type="match status" value="1"/>
</dbReference>
<dbReference type="AlphaFoldDB" id="A0A9P1DGS7"/>
<dbReference type="EMBL" id="CAMXCT010004558">
    <property type="protein sequence ID" value="CAI4009577.1"/>
    <property type="molecule type" value="Genomic_DNA"/>
</dbReference>
<dbReference type="Pfam" id="PF01061">
    <property type="entry name" value="ABC2_membrane"/>
    <property type="match status" value="1"/>
</dbReference>
<dbReference type="Proteomes" id="UP001152797">
    <property type="component" value="Unassembled WGS sequence"/>
</dbReference>
<feature type="transmembrane region" description="Helical" evidence="9">
    <location>
        <begin position="656"/>
        <end position="680"/>
    </location>
</feature>
<feature type="compositionally biased region" description="Acidic residues" evidence="8">
    <location>
        <begin position="335"/>
        <end position="346"/>
    </location>
</feature>
<comment type="subcellular location">
    <subcellularLocation>
        <location evidence="1">Membrane</location>
        <topology evidence="1">Multi-pass membrane protein</topology>
    </subcellularLocation>
</comment>
<evidence type="ECO:0000256" key="5">
    <source>
        <dbReference type="ARBA" id="ARBA00022840"/>
    </source>
</evidence>
<evidence type="ECO:0000313" key="11">
    <source>
        <dbReference type="EMBL" id="CAI4009577.1"/>
    </source>
</evidence>
<evidence type="ECO:0000256" key="2">
    <source>
        <dbReference type="ARBA" id="ARBA00022448"/>
    </source>
</evidence>
<protein>
    <submittedName>
        <fullName evidence="13">Protein white</fullName>
    </submittedName>
</protein>
<evidence type="ECO:0000256" key="1">
    <source>
        <dbReference type="ARBA" id="ARBA00004141"/>
    </source>
</evidence>
<dbReference type="InterPro" id="IPR043926">
    <property type="entry name" value="ABCG_dom"/>
</dbReference>
<keyword evidence="4" id="KW-0547">Nucleotide-binding</keyword>
<evidence type="ECO:0000256" key="4">
    <source>
        <dbReference type="ARBA" id="ARBA00022741"/>
    </source>
</evidence>
<evidence type="ECO:0000313" key="12">
    <source>
        <dbReference type="EMBL" id="CAL1162952.1"/>
    </source>
</evidence>
<dbReference type="InterPro" id="IPR027417">
    <property type="entry name" value="P-loop_NTPase"/>
</dbReference>
<dbReference type="GO" id="GO:0140359">
    <property type="term" value="F:ABC-type transporter activity"/>
    <property type="evidence" value="ECO:0007669"/>
    <property type="project" value="InterPro"/>
</dbReference>
<feature type="transmembrane region" description="Helical" evidence="9">
    <location>
        <begin position="380"/>
        <end position="401"/>
    </location>
</feature>
<comment type="caution">
    <text evidence="11">The sequence shown here is derived from an EMBL/GenBank/DDBJ whole genome shotgun (WGS) entry which is preliminary data.</text>
</comment>
<keyword evidence="5" id="KW-0067">ATP-binding</keyword>
<feature type="region of interest" description="Disordered" evidence="8">
    <location>
        <begin position="329"/>
        <end position="355"/>
    </location>
</feature>
<dbReference type="InterPro" id="IPR013525">
    <property type="entry name" value="ABC2_TM"/>
</dbReference>
<dbReference type="InterPro" id="IPR003593">
    <property type="entry name" value="AAA+_ATPase"/>
</dbReference>
<gene>
    <name evidence="11" type="ORF">C1SCF055_LOCUS34928</name>
</gene>
<organism evidence="11">
    <name type="scientific">Cladocopium goreaui</name>
    <dbReference type="NCBI Taxonomy" id="2562237"/>
    <lineage>
        <taxon>Eukaryota</taxon>
        <taxon>Sar</taxon>
        <taxon>Alveolata</taxon>
        <taxon>Dinophyceae</taxon>
        <taxon>Suessiales</taxon>
        <taxon>Symbiodiniaceae</taxon>
        <taxon>Cladocopium</taxon>
    </lineage>
</organism>
<keyword evidence="6 9" id="KW-1133">Transmembrane helix</keyword>
<feature type="domain" description="ABC transporter" evidence="10">
    <location>
        <begin position="20"/>
        <end position="271"/>
    </location>
</feature>
<dbReference type="InterPro" id="IPR003439">
    <property type="entry name" value="ABC_transporter-like_ATP-bd"/>
</dbReference>
<feature type="transmembrane region" description="Helical" evidence="9">
    <location>
        <begin position="526"/>
        <end position="545"/>
    </location>
</feature>
<dbReference type="PANTHER" id="PTHR48041:SF139">
    <property type="entry name" value="PROTEIN SCARLET"/>
    <property type="match status" value="1"/>
</dbReference>
<accession>A0A9P1DGS7</accession>
<evidence type="ECO:0000313" key="13">
    <source>
        <dbReference type="EMBL" id="CAL4796889.1"/>
    </source>
</evidence>
<name>A0A9P1DGS7_9DINO</name>
<feature type="transmembrane region" description="Helical" evidence="9">
    <location>
        <begin position="450"/>
        <end position="472"/>
    </location>
</feature>
<dbReference type="Pfam" id="PF19055">
    <property type="entry name" value="ABC2_membrane_7"/>
    <property type="match status" value="1"/>
</dbReference>
<dbReference type="PANTHER" id="PTHR48041">
    <property type="entry name" value="ABC TRANSPORTER G FAMILY MEMBER 28"/>
    <property type="match status" value="1"/>
</dbReference>
<dbReference type="SMART" id="SM00382">
    <property type="entry name" value="AAA"/>
    <property type="match status" value="1"/>
</dbReference>
<evidence type="ECO:0000256" key="3">
    <source>
        <dbReference type="ARBA" id="ARBA00022692"/>
    </source>
</evidence>
<dbReference type="GO" id="GO:0016020">
    <property type="term" value="C:membrane"/>
    <property type="evidence" value="ECO:0007669"/>
    <property type="project" value="UniProtKB-SubCell"/>
</dbReference>
<reference evidence="11" key="1">
    <citation type="submission" date="2022-10" db="EMBL/GenBank/DDBJ databases">
        <authorList>
            <person name="Chen Y."/>
            <person name="Dougan E. K."/>
            <person name="Chan C."/>
            <person name="Rhodes N."/>
            <person name="Thang M."/>
        </authorList>
    </citation>
    <scope>NUCLEOTIDE SEQUENCE</scope>
</reference>
<keyword evidence="3 9" id="KW-0812">Transmembrane</keyword>
<evidence type="ECO:0000256" key="7">
    <source>
        <dbReference type="ARBA" id="ARBA00023136"/>
    </source>
</evidence>
<evidence type="ECO:0000256" key="6">
    <source>
        <dbReference type="ARBA" id="ARBA00022989"/>
    </source>
</evidence>
<sequence length="687" mass="76694">MEKNGAGPDARLIDSTMLGEEWQDICFDIGKTSILKNVTGIASPGRLTGVMGPSGSGKTTLLNVLSGRQRTSGYSRTGSNKQEVHFSGEVFARGRPVSTSFFRGKTAFVFQDNALMDSDTAREALQFSAYLRLSRNVSKSKRDQLVERLLEDLHLEDAAEVIVGGPLRKGLSGGQQKRVAVGVELISNPQMIFLDEPISGLDSYNAFTLMQSLNKLSRTGVPVVLTIHQPSSEIYDLIDDVIFLCKGEVVFQGPRWGLFSHFDQLGFRCPTNHNPADFVMFLIHKEGDEVLDQLTGNWRTSTAAKQLTTRIMHAGDHFNPEAARAASRILSSDSDSSDAEEDESSSGDEGSTKARKKRNCFQAQWALIRRDGRRIWRDKSLVLSANIQNLLVSLIYGWLFFGAGHQESRDIGFSSSFLALPVGEEPCLDQTLFDYPMARDQCLRMFQVHWGALSIVAINAMMGSITWAITVFQNERSCFLRESSSGYYNNFSYFLSKTIFEFPVMFLSIVVSILSVYWLMGLLANPLVLICEVLLLSVASSSIVFCLSAQASTSEQAYALAPIAQIPQFAFAGILLPNEMVPLSLRWLKWLCPLYYGMTMMALSEFSETVDDFQRCEEQLTVNGTKPESNVMSQLCPGAVIQVLALRSQGVYENFFWWPAFSMCCIFFVGFRLLSVYILWRKSRYVL</sequence>
<evidence type="ECO:0000259" key="10">
    <source>
        <dbReference type="PROSITE" id="PS50893"/>
    </source>
</evidence>
<evidence type="ECO:0000256" key="8">
    <source>
        <dbReference type="SAM" id="MobiDB-lite"/>
    </source>
</evidence>
<keyword evidence="2" id="KW-0813">Transport</keyword>
<dbReference type="OrthoDB" id="420205at2759"/>
<keyword evidence="14" id="KW-1185">Reference proteome</keyword>
<dbReference type="Pfam" id="PF00005">
    <property type="entry name" value="ABC_tran"/>
    <property type="match status" value="1"/>
</dbReference>
<proteinExistence type="predicted"/>
<feature type="transmembrane region" description="Helical" evidence="9">
    <location>
        <begin position="499"/>
        <end position="520"/>
    </location>
</feature>
<dbReference type="PROSITE" id="PS50893">
    <property type="entry name" value="ABC_TRANSPORTER_2"/>
    <property type="match status" value="1"/>
</dbReference>
<dbReference type="EMBL" id="CAMXCT030004558">
    <property type="protein sequence ID" value="CAL4796889.1"/>
    <property type="molecule type" value="Genomic_DNA"/>
</dbReference>